<dbReference type="InterPro" id="IPR036097">
    <property type="entry name" value="HisK_dim/P_sf"/>
</dbReference>
<feature type="domain" description="Histidine kinase" evidence="8">
    <location>
        <begin position="235"/>
        <end position="447"/>
    </location>
</feature>
<dbReference type="AlphaFoldDB" id="A0A5C1DGK4"/>
<dbReference type="InterPro" id="IPR011006">
    <property type="entry name" value="CheY-like_superfamily"/>
</dbReference>
<dbReference type="PANTHER" id="PTHR43047:SF72">
    <property type="entry name" value="OSMOSENSING HISTIDINE PROTEIN KINASE SLN1"/>
    <property type="match status" value="1"/>
</dbReference>
<sequence>MKGWRDWSLSEKLGKGIMFPALALFATLLISAALYASVIKRPIPDKASDLYWMVAQMQLSLNRLELDAWRYRAGQLARSEVDNSYAIAVSKYRMYSRPSPANTALAQVPGFPAVKAALAELFEKPPRSWSQRDAQQLSQDLAVLRPTLADFAVRARQQETGEMVQQLRLMESHQTLYLLGLTCWLGFLCLFWIVMHRFGKVKRQASQQQQILEREQAARAALVQSELARDTFLATISHEIRSPLQSIQTCVELMEYSVARDTVCYGYLARLKHSTEHLLEQVRDIMDISALKNLQLTLEPAATDIAALIAGIELAHRSLAEAKGLALSIDCPAMPPLWLDGHRLRQIVWNLLSNAIRYTDHGRIDLTLRHQDKQLLILVQDTGVGIADDLKAQLFRPFARGKTRRPGSSGLGLAIVHELVMLFGGRIQVASQPGQGSSFRLLLPVQEAADAAPAAEDAAAPGRILLLDDDDQIRESYHALLEAKGYAVDTVATVPAAIEKVHAQSYHVLLLDLQVGNASGYEVAEAARRTAVNLKTPVIGMTAFTQEFCDPRHTLLTGKLEKPFNFGQLQKLLTQYLPAASLGATKTA</sequence>
<dbReference type="CDD" id="cd00082">
    <property type="entry name" value="HisKA"/>
    <property type="match status" value="1"/>
</dbReference>
<evidence type="ECO:0000259" key="8">
    <source>
        <dbReference type="PROSITE" id="PS50109"/>
    </source>
</evidence>
<dbReference type="InterPro" id="IPR005467">
    <property type="entry name" value="His_kinase_dom"/>
</dbReference>
<dbReference type="Pfam" id="PF02518">
    <property type="entry name" value="HATPase_c"/>
    <property type="match status" value="1"/>
</dbReference>
<dbReference type="InterPro" id="IPR036890">
    <property type="entry name" value="HATPase_C_sf"/>
</dbReference>
<dbReference type="SUPFAM" id="SSF52172">
    <property type="entry name" value="CheY-like"/>
    <property type="match status" value="1"/>
</dbReference>
<organism evidence="10 11">
    <name type="scientific">Chromobacterium paludis</name>
    <dbReference type="NCBI Taxonomy" id="2605945"/>
    <lineage>
        <taxon>Bacteria</taxon>
        <taxon>Pseudomonadati</taxon>
        <taxon>Pseudomonadota</taxon>
        <taxon>Betaproteobacteria</taxon>
        <taxon>Neisseriales</taxon>
        <taxon>Chromobacteriaceae</taxon>
        <taxon>Chromobacterium</taxon>
    </lineage>
</organism>
<dbReference type="Pfam" id="PF00512">
    <property type="entry name" value="HisKA"/>
    <property type="match status" value="1"/>
</dbReference>
<feature type="transmembrane region" description="Helical" evidence="7">
    <location>
        <begin position="17"/>
        <end position="38"/>
    </location>
</feature>
<dbReference type="SMART" id="SM00388">
    <property type="entry name" value="HisKA"/>
    <property type="match status" value="1"/>
</dbReference>
<dbReference type="SUPFAM" id="SSF55874">
    <property type="entry name" value="ATPase domain of HSP90 chaperone/DNA topoisomerase II/histidine kinase"/>
    <property type="match status" value="1"/>
</dbReference>
<feature type="domain" description="Response regulatory" evidence="9">
    <location>
        <begin position="463"/>
        <end position="577"/>
    </location>
</feature>
<dbReference type="GO" id="GO:0005886">
    <property type="term" value="C:plasma membrane"/>
    <property type="evidence" value="ECO:0007669"/>
    <property type="project" value="TreeGrafter"/>
</dbReference>
<evidence type="ECO:0000259" key="9">
    <source>
        <dbReference type="PROSITE" id="PS50110"/>
    </source>
</evidence>
<comment type="catalytic activity">
    <reaction evidence="1">
        <text>ATP + protein L-histidine = ADP + protein N-phospho-L-histidine.</text>
        <dbReference type="EC" id="2.7.13.3"/>
    </reaction>
</comment>
<dbReference type="Gene3D" id="3.30.565.10">
    <property type="entry name" value="Histidine kinase-like ATPase, C-terminal domain"/>
    <property type="match status" value="1"/>
</dbReference>
<dbReference type="Gene3D" id="3.40.50.2300">
    <property type="match status" value="1"/>
</dbReference>
<dbReference type="InterPro" id="IPR003594">
    <property type="entry name" value="HATPase_dom"/>
</dbReference>
<evidence type="ECO:0000313" key="11">
    <source>
        <dbReference type="Proteomes" id="UP000322079"/>
    </source>
</evidence>
<proteinExistence type="predicted"/>
<dbReference type="InterPro" id="IPR003661">
    <property type="entry name" value="HisK_dim/P_dom"/>
</dbReference>
<accession>A0A5C1DGK4</accession>
<dbReference type="SMART" id="SM00448">
    <property type="entry name" value="REC"/>
    <property type="match status" value="1"/>
</dbReference>
<keyword evidence="5" id="KW-0418">Kinase</keyword>
<evidence type="ECO:0000256" key="5">
    <source>
        <dbReference type="ARBA" id="ARBA00022777"/>
    </source>
</evidence>
<dbReference type="Gene3D" id="1.10.287.130">
    <property type="match status" value="1"/>
</dbReference>
<name>A0A5C1DGK4_9NEIS</name>
<dbReference type="EC" id="2.7.13.3" evidence="2"/>
<dbReference type="InterPro" id="IPR001789">
    <property type="entry name" value="Sig_transdc_resp-reg_receiver"/>
</dbReference>
<dbReference type="GO" id="GO:0009927">
    <property type="term" value="F:histidine phosphotransfer kinase activity"/>
    <property type="evidence" value="ECO:0007669"/>
    <property type="project" value="TreeGrafter"/>
</dbReference>
<reference evidence="10 11" key="1">
    <citation type="submission" date="2019-08" db="EMBL/GenBank/DDBJ databases">
        <title>Chromobacterium paludis, a novel bacterium isolated from a Maryland marsh pond.</title>
        <authorList>
            <person name="Blackburn M.B."/>
            <person name="Gundersen-Rindal D.E."/>
        </authorList>
    </citation>
    <scope>NUCLEOTIDE SEQUENCE [LARGE SCALE GENOMIC DNA]</scope>
    <source>
        <strain evidence="11">IIBBL 257-1</strain>
    </source>
</reference>
<dbReference type="Proteomes" id="UP000322079">
    <property type="component" value="Chromosome"/>
</dbReference>
<dbReference type="PRINTS" id="PR00344">
    <property type="entry name" value="BCTRLSENSOR"/>
</dbReference>
<evidence type="ECO:0000256" key="7">
    <source>
        <dbReference type="SAM" id="Phobius"/>
    </source>
</evidence>
<feature type="transmembrane region" description="Helical" evidence="7">
    <location>
        <begin position="176"/>
        <end position="195"/>
    </location>
</feature>
<dbReference type="RefSeq" id="WP_149295119.1">
    <property type="nucleotide sequence ID" value="NZ_CP043473.1"/>
</dbReference>
<dbReference type="Pfam" id="PF00072">
    <property type="entry name" value="Response_reg"/>
    <property type="match status" value="1"/>
</dbReference>
<gene>
    <name evidence="10" type="ORF">FYK34_03730</name>
</gene>
<keyword evidence="7" id="KW-0812">Transmembrane</keyword>
<dbReference type="PROSITE" id="PS50110">
    <property type="entry name" value="RESPONSE_REGULATORY"/>
    <property type="match status" value="1"/>
</dbReference>
<dbReference type="SMART" id="SM00387">
    <property type="entry name" value="HATPase_c"/>
    <property type="match status" value="1"/>
</dbReference>
<dbReference type="InterPro" id="IPR004358">
    <property type="entry name" value="Sig_transdc_His_kin-like_C"/>
</dbReference>
<protein>
    <recommendedName>
        <fullName evidence="2">histidine kinase</fullName>
        <ecNumber evidence="2">2.7.13.3</ecNumber>
    </recommendedName>
</protein>
<evidence type="ECO:0000256" key="1">
    <source>
        <dbReference type="ARBA" id="ARBA00000085"/>
    </source>
</evidence>
<evidence type="ECO:0000256" key="4">
    <source>
        <dbReference type="ARBA" id="ARBA00022679"/>
    </source>
</evidence>
<dbReference type="GO" id="GO:0000155">
    <property type="term" value="F:phosphorelay sensor kinase activity"/>
    <property type="evidence" value="ECO:0007669"/>
    <property type="project" value="InterPro"/>
</dbReference>
<evidence type="ECO:0000256" key="2">
    <source>
        <dbReference type="ARBA" id="ARBA00012438"/>
    </source>
</evidence>
<dbReference type="EMBL" id="CP043473">
    <property type="protein sequence ID" value="QEL54738.1"/>
    <property type="molecule type" value="Genomic_DNA"/>
</dbReference>
<keyword evidence="11" id="KW-1185">Reference proteome</keyword>
<dbReference type="PANTHER" id="PTHR43047">
    <property type="entry name" value="TWO-COMPONENT HISTIDINE PROTEIN KINASE"/>
    <property type="match status" value="1"/>
</dbReference>
<keyword evidence="3 6" id="KW-0597">Phosphoprotein</keyword>
<evidence type="ECO:0000256" key="3">
    <source>
        <dbReference type="ARBA" id="ARBA00022553"/>
    </source>
</evidence>
<keyword evidence="7" id="KW-0472">Membrane</keyword>
<keyword evidence="7" id="KW-1133">Transmembrane helix</keyword>
<keyword evidence="4" id="KW-0808">Transferase</keyword>
<evidence type="ECO:0000256" key="6">
    <source>
        <dbReference type="PROSITE-ProRule" id="PRU00169"/>
    </source>
</evidence>
<dbReference type="PROSITE" id="PS50109">
    <property type="entry name" value="HIS_KIN"/>
    <property type="match status" value="1"/>
</dbReference>
<evidence type="ECO:0000313" key="10">
    <source>
        <dbReference type="EMBL" id="QEL54738.1"/>
    </source>
</evidence>
<feature type="modified residue" description="4-aspartylphosphate" evidence="6">
    <location>
        <position position="512"/>
    </location>
</feature>
<dbReference type="KEGG" id="chrm:FYK34_03730"/>
<dbReference type="SUPFAM" id="SSF47384">
    <property type="entry name" value="Homodimeric domain of signal transducing histidine kinase"/>
    <property type="match status" value="1"/>
</dbReference>